<sequence>MRQPALETPSPDPAAVLAKAVTRAADHLGLPKVALGRILGLSQATVTRLYQGRYRLDPASKAGELALLLLRLFRSLDSIVGTPEAARAWLEGENLGLGGRPRDLILGPRGLVHVTDYLDAHRARG</sequence>
<dbReference type="GO" id="GO:0003677">
    <property type="term" value="F:DNA binding"/>
    <property type="evidence" value="ECO:0007669"/>
    <property type="project" value="InterPro"/>
</dbReference>
<dbReference type="AlphaFoldDB" id="A0A091B9X7"/>
<reference evidence="3 4" key="1">
    <citation type="submission" date="2013-09" db="EMBL/GenBank/DDBJ databases">
        <title>Genome sequencing of Arenimonas malthae.</title>
        <authorList>
            <person name="Chen F."/>
            <person name="Wang G."/>
        </authorList>
    </citation>
    <scope>NUCLEOTIDE SEQUENCE [LARGE SCALE GENOMIC DNA]</scope>
    <source>
        <strain evidence="3 4">CC-JY-1</strain>
    </source>
</reference>
<evidence type="ECO:0000313" key="4">
    <source>
        <dbReference type="Proteomes" id="UP000029392"/>
    </source>
</evidence>
<organism evidence="3 4">
    <name type="scientific">Arenimonas malthae CC-JY-1</name>
    <dbReference type="NCBI Taxonomy" id="1384054"/>
    <lineage>
        <taxon>Bacteria</taxon>
        <taxon>Pseudomonadati</taxon>
        <taxon>Pseudomonadota</taxon>
        <taxon>Gammaproteobacteria</taxon>
        <taxon>Lysobacterales</taxon>
        <taxon>Lysobacteraceae</taxon>
        <taxon>Arenimonas</taxon>
    </lineage>
</organism>
<dbReference type="RefSeq" id="WP_043802539.1">
    <property type="nucleotide sequence ID" value="NZ_AVCH01000150.1"/>
</dbReference>
<name>A0A091B9X7_9GAMM</name>
<evidence type="ECO:0000259" key="1">
    <source>
        <dbReference type="Pfam" id="PF09722"/>
    </source>
</evidence>
<dbReference type="InterPro" id="IPR024467">
    <property type="entry name" value="Xre/MbcA/ParS-like_toxin-bd"/>
</dbReference>
<dbReference type="STRING" id="1384054.N790_01500"/>
<dbReference type="EMBL" id="AVCH01000150">
    <property type="protein sequence ID" value="KFN48521.1"/>
    <property type="molecule type" value="Genomic_DNA"/>
</dbReference>
<accession>A0A091B9X7</accession>
<dbReference type="OrthoDB" id="565125at2"/>
<gene>
    <name evidence="3" type="ORF">N790_01500</name>
</gene>
<dbReference type="Proteomes" id="UP000029392">
    <property type="component" value="Unassembled WGS sequence"/>
</dbReference>
<proteinExistence type="predicted"/>
<dbReference type="InterPro" id="IPR046847">
    <property type="entry name" value="Xre-like_HTH"/>
</dbReference>
<dbReference type="PATRIC" id="fig|1384054.3.peg.1277"/>
<dbReference type="Pfam" id="PF09722">
    <property type="entry name" value="Xre_MbcA_ParS_C"/>
    <property type="match status" value="1"/>
</dbReference>
<evidence type="ECO:0000313" key="3">
    <source>
        <dbReference type="EMBL" id="KFN48521.1"/>
    </source>
</evidence>
<keyword evidence="4" id="KW-1185">Reference proteome</keyword>
<dbReference type="eggNOG" id="COG5642">
    <property type="taxonomic scope" value="Bacteria"/>
</dbReference>
<comment type="caution">
    <text evidence="3">The sequence shown here is derived from an EMBL/GenBank/DDBJ whole genome shotgun (WGS) entry which is preliminary data.</text>
</comment>
<feature type="domain" description="Antitoxin Xre/MbcA/ParS-like toxin-binding" evidence="1">
    <location>
        <begin position="75"/>
        <end position="123"/>
    </location>
</feature>
<dbReference type="Pfam" id="PF20432">
    <property type="entry name" value="Xre-like-HTH"/>
    <property type="match status" value="1"/>
</dbReference>
<evidence type="ECO:0000259" key="2">
    <source>
        <dbReference type="Pfam" id="PF20432"/>
    </source>
</evidence>
<feature type="domain" description="Antitoxin Xre-like helix-turn-helix" evidence="2">
    <location>
        <begin position="11"/>
        <end position="71"/>
    </location>
</feature>
<protein>
    <submittedName>
        <fullName evidence="3">Uncharacterized protein</fullName>
    </submittedName>
</protein>